<proteinExistence type="predicted"/>
<dbReference type="InterPro" id="IPR010982">
    <property type="entry name" value="Lambda_DNA-bd_dom_sf"/>
</dbReference>
<dbReference type="Gene3D" id="1.10.260.40">
    <property type="entry name" value="lambda repressor-like DNA-binding domains"/>
    <property type="match status" value="1"/>
</dbReference>
<dbReference type="PANTHER" id="PTHR46558">
    <property type="entry name" value="TRACRIPTIONAL REGULATORY PROTEIN-RELATED-RELATED"/>
    <property type="match status" value="1"/>
</dbReference>
<keyword evidence="4" id="KW-1185">Reference proteome</keyword>
<gene>
    <name evidence="3" type="ORF">FLP_08755</name>
</gene>
<feature type="domain" description="HTH cro/C1-type" evidence="2">
    <location>
        <begin position="7"/>
        <end position="61"/>
    </location>
</feature>
<dbReference type="SMART" id="SM00530">
    <property type="entry name" value="HTH_XRE"/>
    <property type="match status" value="1"/>
</dbReference>
<dbReference type="PROSITE" id="PS50943">
    <property type="entry name" value="HTH_CROC1"/>
    <property type="match status" value="1"/>
</dbReference>
<evidence type="ECO:0000259" key="2">
    <source>
        <dbReference type="PROSITE" id="PS50943"/>
    </source>
</evidence>
<dbReference type="CDD" id="cd00093">
    <property type="entry name" value="HTH_XRE"/>
    <property type="match status" value="1"/>
</dbReference>
<dbReference type="SUPFAM" id="SSF47413">
    <property type="entry name" value="lambda repressor-like DNA-binding domains"/>
    <property type="match status" value="1"/>
</dbReference>
<evidence type="ECO:0000256" key="1">
    <source>
        <dbReference type="ARBA" id="ARBA00023125"/>
    </source>
</evidence>
<dbReference type="PANTHER" id="PTHR46558:SF11">
    <property type="entry name" value="HTH-TYPE TRANSCRIPTIONAL REGULATOR XRE"/>
    <property type="match status" value="1"/>
</dbReference>
<sequence length="112" mass="12849">MSISLRIKELRNLKNLTQKDLSTKIKVDTSQFSKIESGKLQPTIQQLMDISSHFGVTMDWLCFGNTEAATNDKSEAGDQNYQELAEARKAIIDYQKEEIDQLKKNLKQLKKN</sequence>
<organism evidence="3 4">
    <name type="scientific">Flavobacterium piscis</name>
    <dbReference type="NCBI Taxonomy" id="1114874"/>
    <lineage>
        <taxon>Bacteria</taxon>
        <taxon>Pseudomonadati</taxon>
        <taxon>Bacteroidota</taxon>
        <taxon>Flavobacteriia</taxon>
        <taxon>Flavobacteriales</taxon>
        <taxon>Flavobacteriaceae</taxon>
        <taxon>Flavobacterium</taxon>
    </lineage>
</organism>
<protein>
    <recommendedName>
        <fullName evidence="2">HTH cro/C1-type domain-containing protein</fullName>
    </recommendedName>
</protein>
<accession>A0ABX2XJQ1</accession>
<dbReference type="Pfam" id="PF01381">
    <property type="entry name" value="HTH_3"/>
    <property type="match status" value="1"/>
</dbReference>
<dbReference type="RefSeq" id="WP_065449152.1">
    <property type="nucleotide sequence ID" value="NZ_LVEN01000013.1"/>
</dbReference>
<evidence type="ECO:0000313" key="3">
    <source>
        <dbReference type="EMBL" id="OCB75546.1"/>
    </source>
</evidence>
<dbReference type="Proteomes" id="UP000093343">
    <property type="component" value="Unassembled WGS sequence"/>
</dbReference>
<evidence type="ECO:0000313" key="4">
    <source>
        <dbReference type="Proteomes" id="UP000093343"/>
    </source>
</evidence>
<keyword evidence="1" id="KW-0238">DNA-binding</keyword>
<dbReference type="EMBL" id="LVEN01000013">
    <property type="protein sequence ID" value="OCB75546.1"/>
    <property type="molecule type" value="Genomic_DNA"/>
</dbReference>
<name>A0ABX2XJQ1_9FLAO</name>
<comment type="caution">
    <text evidence="3">The sequence shown here is derived from an EMBL/GenBank/DDBJ whole genome shotgun (WGS) entry which is preliminary data.</text>
</comment>
<reference evidence="4" key="1">
    <citation type="submission" date="2016-03" db="EMBL/GenBank/DDBJ databases">
        <title>Draft genome sequence of Paenibacillus glacialis DSM 22343.</title>
        <authorList>
            <person name="Shin S.-K."/>
            <person name="Yi H."/>
        </authorList>
    </citation>
    <scope>NUCLEOTIDE SEQUENCE [LARGE SCALE GENOMIC DNA]</scope>
    <source>
        <strain evidence="4">CCUG 60099</strain>
    </source>
</reference>
<dbReference type="InterPro" id="IPR001387">
    <property type="entry name" value="Cro/C1-type_HTH"/>
</dbReference>